<dbReference type="GO" id="GO:0016779">
    <property type="term" value="F:nucleotidyltransferase activity"/>
    <property type="evidence" value="ECO:0007669"/>
    <property type="project" value="UniProtKB-KW"/>
</dbReference>
<evidence type="ECO:0000256" key="7">
    <source>
        <dbReference type="ARBA" id="ARBA00022741"/>
    </source>
</evidence>
<evidence type="ECO:0000256" key="9">
    <source>
        <dbReference type="ARBA" id="ARBA00023027"/>
    </source>
</evidence>
<keyword evidence="4 11" id="KW-0662">Pyridine nucleotide biosynthesis</keyword>
<proteinExistence type="inferred from homology"/>
<evidence type="ECO:0000313" key="14">
    <source>
        <dbReference type="Proteomes" id="UP001360424"/>
    </source>
</evidence>
<dbReference type="PANTHER" id="PTHR39321">
    <property type="entry name" value="NICOTINATE-NUCLEOTIDE ADENYLYLTRANSFERASE-RELATED"/>
    <property type="match status" value="1"/>
</dbReference>
<comment type="similarity">
    <text evidence="3 11">Belongs to the NadD family.</text>
</comment>
<reference evidence="13" key="1">
    <citation type="submission" date="2023-09" db="EMBL/GenBank/DDBJ databases">
        <title>Genomes of two closely related lineages of the louse Polyplax serrata with different host specificities.</title>
        <authorList>
            <person name="Martinu J."/>
            <person name="Tarabai H."/>
            <person name="Stefka J."/>
            <person name="Hypsa V."/>
        </authorList>
    </citation>
    <scope>NUCLEOTIDE SEQUENCE [LARGE SCALE GENOMIC DNA]</scope>
    <source>
        <strain evidence="13">HR10_N</strain>
    </source>
</reference>
<evidence type="ECO:0000256" key="4">
    <source>
        <dbReference type="ARBA" id="ARBA00022642"/>
    </source>
</evidence>
<dbReference type="InterPro" id="IPR005248">
    <property type="entry name" value="NadD/NMNAT"/>
</dbReference>
<dbReference type="Gene3D" id="3.40.50.620">
    <property type="entry name" value="HUPs"/>
    <property type="match status" value="1"/>
</dbReference>
<dbReference type="PANTHER" id="PTHR39321:SF3">
    <property type="entry name" value="PHOSPHOPANTETHEINE ADENYLYLTRANSFERASE"/>
    <property type="match status" value="1"/>
</dbReference>
<dbReference type="EMBL" id="CP135136">
    <property type="protein sequence ID" value="WWR12129.1"/>
    <property type="molecule type" value="Genomic_DNA"/>
</dbReference>
<name>A0ABZ2H1M4_9GAMM</name>
<dbReference type="InterPro" id="IPR004821">
    <property type="entry name" value="Cyt_trans-like"/>
</dbReference>
<dbReference type="RefSeq" id="WP_338521771.1">
    <property type="nucleotide sequence ID" value="NZ_CP135136.1"/>
</dbReference>
<organism evidence="13 14">
    <name type="scientific">Candidatus Legionella polyplacis</name>
    <dbReference type="NCBI Taxonomy" id="2005262"/>
    <lineage>
        <taxon>Bacteria</taxon>
        <taxon>Pseudomonadati</taxon>
        <taxon>Pseudomonadota</taxon>
        <taxon>Gammaproteobacteria</taxon>
        <taxon>Legionellales</taxon>
        <taxon>Legionellaceae</taxon>
        <taxon>Legionella</taxon>
    </lineage>
</organism>
<keyword evidence="7 11" id="KW-0547">Nucleotide-binding</keyword>
<feature type="domain" description="Cytidyltransferase-like" evidence="12">
    <location>
        <begin position="8"/>
        <end position="188"/>
    </location>
</feature>
<protein>
    <recommendedName>
        <fullName evidence="11">Probable nicotinate-nucleotide adenylyltransferase</fullName>
        <ecNumber evidence="11">2.7.7.18</ecNumber>
    </recommendedName>
    <alternativeName>
        <fullName evidence="11">Deamido-NAD(+) diphosphorylase</fullName>
    </alternativeName>
    <alternativeName>
        <fullName evidence="11">Deamido-NAD(+) pyrophosphorylase</fullName>
    </alternativeName>
    <alternativeName>
        <fullName evidence="11">Nicotinate mononucleotide adenylyltransferase</fullName>
        <shortName evidence="11">NaMN adenylyltransferase</shortName>
    </alternativeName>
</protein>
<keyword evidence="5 11" id="KW-0808">Transferase</keyword>
<dbReference type="NCBIfam" id="TIGR00482">
    <property type="entry name" value="nicotinate (nicotinamide) nucleotide adenylyltransferase"/>
    <property type="match status" value="1"/>
</dbReference>
<evidence type="ECO:0000256" key="1">
    <source>
        <dbReference type="ARBA" id="ARBA00002324"/>
    </source>
</evidence>
<evidence type="ECO:0000256" key="8">
    <source>
        <dbReference type="ARBA" id="ARBA00022840"/>
    </source>
</evidence>
<comment type="function">
    <text evidence="1 11">Catalyzes the reversible adenylation of nicotinate mononucleotide (NaMN) to nicotinic acid adenine dinucleotide (NaAD).</text>
</comment>
<dbReference type="SUPFAM" id="SSF52374">
    <property type="entry name" value="Nucleotidylyl transferase"/>
    <property type="match status" value="1"/>
</dbReference>
<evidence type="ECO:0000256" key="6">
    <source>
        <dbReference type="ARBA" id="ARBA00022695"/>
    </source>
</evidence>
<keyword evidence="8 11" id="KW-0067">ATP-binding</keyword>
<evidence type="ECO:0000256" key="10">
    <source>
        <dbReference type="ARBA" id="ARBA00048721"/>
    </source>
</evidence>
<evidence type="ECO:0000256" key="11">
    <source>
        <dbReference type="HAMAP-Rule" id="MF_00244"/>
    </source>
</evidence>
<accession>A0ABZ2H1M4</accession>
<evidence type="ECO:0000259" key="12">
    <source>
        <dbReference type="Pfam" id="PF01467"/>
    </source>
</evidence>
<dbReference type="Proteomes" id="UP001360424">
    <property type="component" value="Chromosome"/>
</dbReference>
<dbReference type="NCBIfam" id="TIGR00125">
    <property type="entry name" value="cyt_tran_rel"/>
    <property type="match status" value="1"/>
</dbReference>
<comment type="catalytic activity">
    <reaction evidence="10 11">
        <text>nicotinate beta-D-ribonucleotide + ATP + H(+) = deamido-NAD(+) + diphosphate</text>
        <dbReference type="Rhea" id="RHEA:22860"/>
        <dbReference type="ChEBI" id="CHEBI:15378"/>
        <dbReference type="ChEBI" id="CHEBI:30616"/>
        <dbReference type="ChEBI" id="CHEBI:33019"/>
        <dbReference type="ChEBI" id="CHEBI:57502"/>
        <dbReference type="ChEBI" id="CHEBI:58437"/>
        <dbReference type="EC" id="2.7.7.18"/>
    </reaction>
</comment>
<dbReference type="Pfam" id="PF01467">
    <property type="entry name" value="CTP_transf_like"/>
    <property type="match status" value="1"/>
</dbReference>
<keyword evidence="6 11" id="KW-0548">Nucleotidyltransferase</keyword>
<gene>
    <name evidence="11 13" type="primary">nadD</name>
    <name evidence="13" type="ORF">RQL38_00605</name>
</gene>
<dbReference type="EC" id="2.7.7.18" evidence="11"/>
<evidence type="ECO:0000313" key="13">
    <source>
        <dbReference type="EMBL" id="WWR12129.1"/>
    </source>
</evidence>
<evidence type="ECO:0000256" key="2">
    <source>
        <dbReference type="ARBA" id="ARBA00005019"/>
    </source>
</evidence>
<dbReference type="HAMAP" id="MF_00244">
    <property type="entry name" value="NaMN_adenylyltr"/>
    <property type="match status" value="1"/>
</dbReference>
<sequence>MQNNSIVIYGGSFDPIHNGHINVANNVQNNLNFKKILFLPCKHSKLKYHKKFATDKQRIEMLKLAFFENKKNFSINYYELNKTTPSYTYVTLKYFRNKFGTHIPISIVIGTDVFNTIQFWYSWKKILNLSNLIVTNRAGININYSKTIKRLIQKHKIFDFNLLHYNTHGCIYFFNIHSIYISSKLIRKYLNKKIIKKYIPKLVRNYIFKHKIYQ</sequence>
<dbReference type="InterPro" id="IPR014729">
    <property type="entry name" value="Rossmann-like_a/b/a_fold"/>
</dbReference>
<keyword evidence="9 11" id="KW-0520">NAD</keyword>
<keyword evidence="14" id="KW-1185">Reference proteome</keyword>
<evidence type="ECO:0000256" key="3">
    <source>
        <dbReference type="ARBA" id="ARBA00009014"/>
    </source>
</evidence>
<evidence type="ECO:0000256" key="5">
    <source>
        <dbReference type="ARBA" id="ARBA00022679"/>
    </source>
</evidence>
<comment type="pathway">
    <text evidence="2 11">Cofactor biosynthesis; NAD(+) biosynthesis; deamido-NAD(+) from nicotinate D-ribonucleotide: step 1/1.</text>
</comment>
<dbReference type="CDD" id="cd02165">
    <property type="entry name" value="NMNAT"/>
    <property type="match status" value="1"/>
</dbReference>